<dbReference type="EMBL" id="MFSP01000040">
    <property type="protein sequence ID" value="OGI68645.1"/>
    <property type="molecule type" value="Genomic_DNA"/>
</dbReference>
<reference evidence="2 3" key="1">
    <citation type="journal article" date="2016" name="Nat. Commun.">
        <title>Thousands of microbial genomes shed light on interconnected biogeochemical processes in an aquifer system.</title>
        <authorList>
            <person name="Anantharaman K."/>
            <person name="Brown C.T."/>
            <person name="Hug L.A."/>
            <person name="Sharon I."/>
            <person name="Castelle C.J."/>
            <person name="Probst A.J."/>
            <person name="Thomas B.C."/>
            <person name="Singh A."/>
            <person name="Wilkins M.J."/>
            <person name="Karaoz U."/>
            <person name="Brodie E.L."/>
            <person name="Williams K.H."/>
            <person name="Hubbard S.S."/>
            <person name="Banfield J.F."/>
        </authorList>
    </citation>
    <scope>NUCLEOTIDE SEQUENCE [LARGE SCALE GENOMIC DNA]</scope>
</reference>
<protein>
    <recommendedName>
        <fullName evidence="1">SnoaL-like domain-containing protein</fullName>
    </recommendedName>
</protein>
<feature type="domain" description="SnoaL-like" evidence="1">
    <location>
        <begin position="10"/>
        <end position="86"/>
    </location>
</feature>
<dbReference type="Pfam" id="PF12680">
    <property type="entry name" value="SnoaL_2"/>
    <property type="match status" value="1"/>
</dbReference>
<dbReference type="InterPro" id="IPR037401">
    <property type="entry name" value="SnoaL-like"/>
</dbReference>
<accession>A0A1F6VGE6</accession>
<dbReference type="AlphaFoldDB" id="A0A1F6VGE6"/>
<sequence length="141" mass="16279">MNIEQFMQGYRVAWEQRDESMFCALFASDGEYHNTPFAVQRGHAQLAEYWRRVKLQEDVHVTYEVLASTPTSGMAHWHVTYQVASEELFQIWAKSTGTNLVARKPGDPLPRMILDGVLQAEFEGSVCKRCQLWWHSMPQAS</sequence>
<proteinExistence type="predicted"/>
<organism evidence="2 3">
    <name type="scientific">Candidatus Muproteobacteria bacterium RBG_16_60_9</name>
    <dbReference type="NCBI Taxonomy" id="1817755"/>
    <lineage>
        <taxon>Bacteria</taxon>
        <taxon>Pseudomonadati</taxon>
        <taxon>Pseudomonadota</taxon>
        <taxon>Candidatus Muproteobacteria</taxon>
    </lineage>
</organism>
<evidence type="ECO:0000259" key="1">
    <source>
        <dbReference type="Pfam" id="PF12680"/>
    </source>
</evidence>
<dbReference type="InterPro" id="IPR032710">
    <property type="entry name" value="NTF2-like_dom_sf"/>
</dbReference>
<gene>
    <name evidence="2" type="ORF">A2W18_08405</name>
</gene>
<dbReference type="Proteomes" id="UP000179076">
    <property type="component" value="Unassembled WGS sequence"/>
</dbReference>
<evidence type="ECO:0000313" key="2">
    <source>
        <dbReference type="EMBL" id="OGI68645.1"/>
    </source>
</evidence>
<evidence type="ECO:0000313" key="3">
    <source>
        <dbReference type="Proteomes" id="UP000179076"/>
    </source>
</evidence>
<dbReference type="Gene3D" id="3.10.450.50">
    <property type="match status" value="1"/>
</dbReference>
<comment type="caution">
    <text evidence="2">The sequence shown here is derived from an EMBL/GenBank/DDBJ whole genome shotgun (WGS) entry which is preliminary data.</text>
</comment>
<name>A0A1F6VGE6_9PROT</name>
<dbReference type="SUPFAM" id="SSF54427">
    <property type="entry name" value="NTF2-like"/>
    <property type="match status" value="1"/>
</dbReference>